<dbReference type="Proteomes" id="UP001454036">
    <property type="component" value="Unassembled WGS sequence"/>
</dbReference>
<keyword evidence="2" id="KW-1185">Reference proteome</keyword>
<dbReference type="PANTHER" id="PTHR31286:SF180">
    <property type="entry name" value="OS10G0362600 PROTEIN"/>
    <property type="match status" value="1"/>
</dbReference>
<gene>
    <name evidence="1" type="ORF">LIER_31541</name>
</gene>
<organism evidence="1 2">
    <name type="scientific">Lithospermum erythrorhizon</name>
    <name type="common">Purple gromwell</name>
    <name type="synonym">Lithospermum officinale var. erythrorhizon</name>
    <dbReference type="NCBI Taxonomy" id="34254"/>
    <lineage>
        <taxon>Eukaryota</taxon>
        <taxon>Viridiplantae</taxon>
        <taxon>Streptophyta</taxon>
        <taxon>Embryophyta</taxon>
        <taxon>Tracheophyta</taxon>
        <taxon>Spermatophyta</taxon>
        <taxon>Magnoliopsida</taxon>
        <taxon>eudicotyledons</taxon>
        <taxon>Gunneridae</taxon>
        <taxon>Pentapetalae</taxon>
        <taxon>asterids</taxon>
        <taxon>lamiids</taxon>
        <taxon>Boraginales</taxon>
        <taxon>Boraginaceae</taxon>
        <taxon>Boraginoideae</taxon>
        <taxon>Lithospermeae</taxon>
        <taxon>Lithospermum</taxon>
    </lineage>
</organism>
<sequence>MFSKIASFVENPLYDDGAISDVAHISIGRLCVEINARDEQRNEVPVVNERGETFMKKVIYEFTPPKCSHCCLFGHFDAHCRFGGRAKAANVVVPQQVWMKKHNRVKEIVVEEKKQEDVEEHSQSFGQGLVQQCVAAIDKGIFCERGLDEAVAGHGMDILHIKIKKLKVKLKELNATEFSNISTRVLEKHHELVGI</sequence>
<dbReference type="PANTHER" id="PTHR31286">
    <property type="entry name" value="GLYCINE-RICH CELL WALL STRUCTURAL PROTEIN 1.8-LIKE"/>
    <property type="match status" value="1"/>
</dbReference>
<dbReference type="EMBL" id="BAABME010011759">
    <property type="protein sequence ID" value="GAA0184253.1"/>
    <property type="molecule type" value="Genomic_DNA"/>
</dbReference>
<comment type="caution">
    <text evidence="1">The sequence shown here is derived from an EMBL/GenBank/DDBJ whole genome shotgun (WGS) entry which is preliminary data.</text>
</comment>
<proteinExistence type="predicted"/>
<evidence type="ECO:0000313" key="1">
    <source>
        <dbReference type="EMBL" id="GAA0184253.1"/>
    </source>
</evidence>
<protein>
    <recommendedName>
        <fullName evidence="3">Zinc knuckle CX2CX4HX4C domain-containing protein</fullName>
    </recommendedName>
</protein>
<dbReference type="AlphaFoldDB" id="A0AAV3RT61"/>
<evidence type="ECO:0000313" key="2">
    <source>
        <dbReference type="Proteomes" id="UP001454036"/>
    </source>
</evidence>
<dbReference type="InterPro" id="IPR040256">
    <property type="entry name" value="At4g02000-like"/>
</dbReference>
<accession>A0AAV3RT61</accession>
<reference evidence="1 2" key="1">
    <citation type="submission" date="2024-01" db="EMBL/GenBank/DDBJ databases">
        <title>The complete chloroplast genome sequence of Lithospermum erythrorhizon: insights into the phylogenetic relationship among Boraginaceae species and the maternal lineages of purple gromwells.</title>
        <authorList>
            <person name="Okada T."/>
            <person name="Watanabe K."/>
        </authorList>
    </citation>
    <scope>NUCLEOTIDE SEQUENCE [LARGE SCALE GENOMIC DNA]</scope>
</reference>
<evidence type="ECO:0008006" key="3">
    <source>
        <dbReference type="Google" id="ProtNLM"/>
    </source>
</evidence>
<name>A0AAV3RT61_LITER</name>